<keyword evidence="6" id="KW-0812">Transmembrane</keyword>
<dbReference type="Proteomes" id="UP000515160">
    <property type="component" value="Chromosome 3"/>
</dbReference>
<dbReference type="EC" id="2.3.2.5" evidence="3"/>
<keyword evidence="6" id="KW-1133">Transmembrane helix</keyword>
<evidence type="ECO:0000313" key="9">
    <source>
        <dbReference type="RefSeq" id="XP_034105431.1"/>
    </source>
</evidence>
<comment type="catalytic activity">
    <reaction evidence="1">
        <text>N-terminal L-glutaminyl-[peptide] = N-terminal 5-oxo-L-prolyl-[peptide] + NH4(+)</text>
        <dbReference type="Rhea" id="RHEA:23652"/>
        <dbReference type="Rhea" id="RHEA-COMP:11736"/>
        <dbReference type="Rhea" id="RHEA-COMP:11846"/>
        <dbReference type="ChEBI" id="CHEBI:28938"/>
        <dbReference type="ChEBI" id="CHEBI:64722"/>
        <dbReference type="ChEBI" id="CHEBI:87215"/>
        <dbReference type="EC" id="2.3.2.5"/>
    </reaction>
</comment>
<feature type="transmembrane region" description="Helical" evidence="6">
    <location>
        <begin position="6"/>
        <end position="24"/>
    </location>
</feature>
<dbReference type="Gene3D" id="3.40.630.10">
    <property type="entry name" value="Zn peptidases"/>
    <property type="match status" value="1"/>
</dbReference>
<organism evidence="8 9">
    <name type="scientific">Drosophila albomicans</name>
    <name type="common">Fruit fly</name>
    <dbReference type="NCBI Taxonomy" id="7291"/>
    <lineage>
        <taxon>Eukaryota</taxon>
        <taxon>Metazoa</taxon>
        <taxon>Ecdysozoa</taxon>
        <taxon>Arthropoda</taxon>
        <taxon>Hexapoda</taxon>
        <taxon>Insecta</taxon>
        <taxon>Pterygota</taxon>
        <taxon>Neoptera</taxon>
        <taxon>Endopterygota</taxon>
        <taxon>Diptera</taxon>
        <taxon>Brachycera</taxon>
        <taxon>Muscomorpha</taxon>
        <taxon>Ephydroidea</taxon>
        <taxon>Drosophilidae</taxon>
        <taxon>Drosophila</taxon>
    </lineage>
</organism>
<evidence type="ECO:0000256" key="5">
    <source>
        <dbReference type="ARBA" id="ARBA00023315"/>
    </source>
</evidence>
<dbReference type="OrthoDB" id="3907302at2759"/>
<dbReference type="GO" id="GO:0008270">
    <property type="term" value="F:zinc ion binding"/>
    <property type="evidence" value="ECO:0007669"/>
    <property type="project" value="TreeGrafter"/>
</dbReference>
<dbReference type="RefSeq" id="XP_034105431.1">
    <property type="nucleotide sequence ID" value="XM_034249540.1"/>
</dbReference>
<dbReference type="InterPro" id="IPR007484">
    <property type="entry name" value="Peptidase_M28"/>
</dbReference>
<dbReference type="PANTHER" id="PTHR12283:SF6">
    <property type="entry name" value="GLUTAMINYL-PEPTIDE CYCLOTRANSFERASE-RELATED"/>
    <property type="match status" value="1"/>
</dbReference>
<evidence type="ECO:0000256" key="2">
    <source>
        <dbReference type="ARBA" id="ARBA00006014"/>
    </source>
</evidence>
<dbReference type="GeneID" id="117568722"/>
<keyword evidence="8" id="KW-1185">Reference proteome</keyword>
<accession>A0A6P8WP06</accession>
<protein>
    <recommendedName>
        <fullName evidence="3">glutaminyl-peptide cyclotransferase</fullName>
        <ecNumber evidence="3">2.3.2.5</ecNumber>
    </recommendedName>
</protein>
<keyword evidence="6" id="KW-0472">Membrane</keyword>
<dbReference type="Pfam" id="PF04389">
    <property type="entry name" value="Peptidase_M28"/>
    <property type="match status" value="1"/>
</dbReference>
<dbReference type="AlphaFoldDB" id="A0A6P8WP06"/>
<evidence type="ECO:0000313" key="8">
    <source>
        <dbReference type="Proteomes" id="UP000515160"/>
    </source>
</evidence>
<evidence type="ECO:0000256" key="1">
    <source>
        <dbReference type="ARBA" id="ARBA00000001"/>
    </source>
</evidence>
<evidence type="ECO:0000256" key="6">
    <source>
        <dbReference type="SAM" id="Phobius"/>
    </source>
</evidence>
<sequence length="315" mass="36190">MLHRSWLYISLFSVFVIIILLSRIRRQSTLIIASDEQHFIAVLNRILIPRWPGSSGHTRVREFLVKQLNQLGFTVFQDAITDPFPLTNVLGISNPLAERFLLLSCHYDTKYLESGEFFVSATDAGVSCALLLNMAKKLTALPDIDLLKRRDIGLVLAFFDGHDSAEGINDATYPLFGSQNFVDNKILPLESINVVITLNMIGAPNHIYMSKYERTYILHEMMANIEQKLRQSGQLIKCPQLFYKLKSHDTDMYDDHYPFLNASVPVMHVVPHTYPDVWLQDDDNIQNLHWPSVHNVNAILTRFIYEYIQGYDDSL</sequence>
<evidence type="ECO:0000259" key="7">
    <source>
        <dbReference type="Pfam" id="PF04389"/>
    </source>
</evidence>
<evidence type="ECO:0000256" key="4">
    <source>
        <dbReference type="ARBA" id="ARBA00022679"/>
    </source>
</evidence>
<feature type="domain" description="Peptidase M28" evidence="7">
    <location>
        <begin position="88"/>
        <end position="302"/>
    </location>
</feature>
<comment type="similarity">
    <text evidence="2">Belongs to the glutaminyl-peptide cyclotransferase family.</text>
</comment>
<name>A0A6P8WP06_DROAB</name>
<dbReference type="InterPro" id="IPR040234">
    <property type="entry name" value="QC/QCL"/>
</dbReference>
<keyword evidence="4" id="KW-0808">Transferase</keyword>
<dbReference type="GO" id="GO:0016603">
    <property type="term" value="F:glutaminyl-peptide cyclotransferase activity"/>
    <property type="evidence" value="ECO:0007669"/>
    <property type="project" value="UniProtKB-EC"/>
</dbReference>
<proteinExistence type="inferred from homology"/>
<evidence type="ECO:0000256" key="3">
    <source>
        <dbReference type="ARBA" id="ARBA00012012"/>
    </source>
</evidence>
<reference evidence="9" key="1">
    <citation type="submission" date="2025-08" db="UniProtKB">
        <authorList>
            <consortium name="RefSeq"/>
        </authorList>
    </citation>
    <scope>IDENTIFICATION</scope>
    <source>
        <strain evidence="9">15112-1751.03</strain>
        <tissue evidence="9">Whole Adult</tissue>
    </source>
</reference>
<dbReference type="SUPFAM" id="SSF53187">
    <property type="entry name" value="Zn-dependent exopeptidases"/>
    <property type="match status" value="1"/>
</dbReference>
<gene>
    <name evidence="9" type="primary">LOC117568722</name>
</gene>
<dbReference type="PANTHER" id="PTHR12283">
    <property type="entry name" value="GLUTAMINYL-PEPTIDE CYCLOTRANSFERASE"/>
    <property type="match status" value="1"/>
</dbReference>
<keyword evidence="5" id="KW-0012">Acyltransferase</keyword>